<evidence type="ECO:0000256" key="1">
    <source>
        <dbReference type="SAM" id="MobiDB-lite"/>
    </source>
</evidence>
<accession>A0ABV9LF38</accession>
<feature type="region of interest" description="Disordered" evidence="1">
    <location>
        <begin position="1"/>
        <end position="84"/>
    </location>
</feature>
<organism evidence="2 3">
    <name type="scientific">Geodermatophilus arenarius</name>
    <dbReference type="NCBI Taxonomy" id="1137990"/>
    <lineage>
        <taxon>Bacteria</taxon>
        <taxon>Bacillati</taxon>
        <taxon>Actinomycetota</taxon>
        <taxon>Actinomycetes</taxon>
        <taxon>Geodermatophilales</taxon>
        <taxon>Geodermatophilaceae</taxon>
        <taxon>Geodermatophilus</taxon>
    </lineage>
</organism>
<comment type="caution">
    <text evidence="2">The sequence shown here is derived from an EMBL/GenBank/DDBJ whole genome shotgun (WGS) entry which is preliminary data.</text>
</comment>
<proteinExistence type="predicted"/>
<feature type="non-terminal residue" evidence="2">
    <location>
        <position position="84"/>
    </location>
</feature>
<name>A0ABV9LF38_9ACTN</name>
<evidence type="ECO:0000313" key="2">
    <source>
        <dbReference type="EMBL" id="MFC4692724.1"/>
    </source>
</evidence>
<dbReference type="EMBL" id="JBHSGR010000004">
    <property type="protein sequence ID" value="MFC4692724.1"/>
    <property type="molecule type" value="Genomic_DNA"/>
</dbReference>
<feature type="compositionally biased region" description="Pro residues" evidence="1">
    <location>
        <begin position="13"/>
        <end position="22"/>
    </location>
</feature>
<feature type="compositionally biased region" description="Low complexity" evidence="1">
    <location>
        <begin position="71"/>
        <end position="84"/>
    </location>
</feature>
<evidence type="ECO:0000313" key="3">
    <source>
        <dbReference type="Proteomes" id="UP001596025"/>
    </source>
</evidence>
<dbReference type="RefSeq" id="WP_387987097.1">
    <property type="nucleotide sequence ID" value="NZ_JBHSGR010000004.1"/>
</dbReference>
<reference evidence="3" key="1">
    <citation type="journal article" date="2019" name="Int. J. Syst. Evol. Microbiol.">
        <title>The Global Catalogue of Microorganisms (GCM) 10K type strain sequencing project: providing services to taxonomists for standard genome sequencing and annotation.</title>
        <authorList>
            <consortium name="The Broad Institute Genomics Platform"/>
            <consortium name="The Broad Institute Genome Sequencing Center for Infectious Disease"/>
            <person name="Wu L."/>
            <person name="Ma J."/>
        </authorList>
    </citation>
    <scope>NUCLEOTIDE SEQUENCE [LARGE SCALE GENOMIC DNA]</scope>
    <source>
        <strain evidence="3">CCUG 62763</strain>
    </source>
</reference>
<gene>
    <name evidence="2" type="ORF">ACFO3M_04910</name>
</gene>
<keyword evidence="3" id="KW-1185">Reference proteome</keyword>
<sequence>MAGGRRRTDHPSAPLPDLPTRPGPGVDPGAAELSDHPTTPGPGRSRADRRRDALLGAADETDRRRLTGRSARPAVAARPAAPAP</sequence>
<dbReference type="Proteomes" id="UP001596025">
    <property type="component" value="Unassembled WGS sequence"/>
</dbReference>
<protein>
    <submittedName>
        <fullName evidence="2">Uncharacterized protein</fullName>
    </submittedName>
</protein>